<dbReference type="CDD" id="cd22120">
    <property type="entry name" value="F-box_FBXL7"/>
    <property type="match status" value="1"/>
</dbReference>
<dbReference type="GO" id="GO:0031146">
    <property type="term" value="P:SCF-dependent proteasomal ubiquitin-dependent protein catabolic process"/>
    <property type="evidence" value="ECO:0007669"/>
    <property type="project" value="TreeGrafter"/>
</dbReference>
<evidence type="ECO:0000256" key="5">
    <source>
        <dbReference type="ARBA" id="ARBA00022737"/>
    </source>
</evidence>
<dbReference type="FunFam" id="3.80.10.10:FF:000122">
    <property type="entry name" value="F-box/LRR-repeat protein 7 isoform X1"/>
    <property type="match status" value="1"/>
</dbReference>
<sequence length="524" mass="57953">MDPLSVPAPPPPFDMAAVASSLPSLPGHPGLVRARADTSTGGPGGRMSPSVYNHKEVLSGGWAGRMSPSVYNHKLLAVSQGRSSPAYHDLGYHTLVARSAAASPWAELGYPGGAPANSARCPRDSPRPQLPEPPSSAELIMAFKGKRAHKSAPFDRVSDELILHIFSYLSTNELCYCARVCRRWYFLVWEPQLWTSITLTGETTGADRALRQIVKLLCRDNPGTLCHTVERVELNGCARLTDRGLSLLARRCPELRHLELRGCSQVGDQAVMDIVSHCPNLQHLDLTGCHRVRCLDLSQAGADHRLNLQYLDLTDCHNLTDDSLRVIARHCPQLQHLYMRRCEQLTDAGIRHVPSLCPGLREFSISDCSRVTDFSLRELARLGPTLRYLSVAKCDRVSDAGVAQVARSCYKLRYLNVRGCEAVSDAALELVARCCQRLRALDIGKCDVTDHGLKVLAQHCPNLKKLSVKSCEMISDAGVKYVAYYCRGLQQLNIQDSPVTLEGYRTVKKYCKRCIIEHTNPGFF</sequence>
<dbReference type="Gene3D" id="3.80.10.10">
    <property type="entry name" value="Ribonuclease Inhibitor"/>
    <property type="match status" value="2"/>
</dbReference>
<dbReference type="InterPro" id="IPR032675">
    <property type="entry name" value="LRR_dom_sf"/>
</dbReference>
<accession>A0A6A4WH84</accession>
<organism evidence="13 14">
    <name type="scientific">Amphibalanus amphitrite</name>
    <name type="common">Striped barnacle</name>
    <name type="synonym">Balanus amphitrite</name>
    <dbReference type="NCBI Taxonomy" id="1232801"/>
    <lineage>
        <taxon>Eukaryota</taxon>
        <taxon>Metazoa</taxon>
        <taxon>Ecdysozoa</taxon>
        <taxon>Arthropoda</taxon>
        <taxon>Crustacea</taxon>
        <taxon>Multicrustacea</taxon>
        <taxon>Cirripedia</taxon>
        <taxon>Thoracica</taxon>
        <taxon>Thoracicalcarea</taxon>
        <taxon>Balanomorpha</taxon>
        <taxon>Balanoidea</taxon>
        <taxon>Balanidae</taxon>
        <taxon>Amphibalaninae</taxon>
        <taxon>Amphibalanus</taxon>
    </lineage>
</organism>
<dbReference type="PROSITE" id="PS50181">
    <property type="entry name" value="FBOX"/>
    <property type="match status" value="1"/>
</dbReference>
<evidence type="ECO:0000256" key="4">
    <source>
        <dbReference type="ARBA" id="ARBA00022614"/>
    </source>
</evidence>
<dbReference type="GO" id="GO:0005813">
    <property type="term" value="C:centrosome"/>
    <property type="evidence" value="ECO:0007669"/>
    <property type="project" value="UniProtKB-SubCell"/>
</dbReference>
<evidence type="ECO:0000256" key="8">
    <source>
        <dbReference type="ARBA" id="ARBA00061191"/>
    </source>
</evidence>
<keyword evidence="3" id="KW-0963">Cytoplasm</keyword>
<evidence type="ECO:0000256" key="7">
    <source>
        <dbReference type="ARBA" id="ARBA00023212"/>
    </source>
</evidence>
<evidence type="ECO:0000256" key="9">
    <source>
        <dbReference type="ARBA" id="ARBA00070271"/>
    </source>
</evidence>
<evidence type="ECO:0000259" key="12">
    <source>
        <dbReference type="PROSITE" id="PS50181"/>
    </source>
</evidence>
<keyword evidence="6" id="KW-0833">Ubl conjugation pathway</keyword>
<keyword evidence="5" id="KW-0677">Repeat</keyword>
<dbReference type="PANTHER" id="PTHR13318:SF50">
    <property type="entry name" value="F-BOX_LRR-REPEAT PROTEIN 7"/>
    <property type="match status" value="1"/>
</dbReference>
<dbReference type="Gene3D" id="1.20.1280.50">
    <property type="match status" value="1"/>
</dbReference>
<dbReference type="PANTHER" id="PTHR13318">
    <property type="entry name" value="PARTNER OF PAIRED, ISOFORM B-RELATED"/>
    <property type="match status" value="1"/>
</dbReference>
<gene>
    <name evidence="13" type="primary">FBXL7_5</name>
    <name evidence="13" type="ORF">FJT64_003149</name>
</gene>
<evidence type="ECO:0000256" key="6">
    <source>
        <dbReference type="ARBA" id="ARBA00022786"/>
    </source>
</evidence>
<proteinExistence type="inferred from homology"/>
<evidence type="ECO:0000256" key="3">
    <source>
        <dbReference type="ARBA" id="ARBA00022490"/>
    </source>
</evidence>
<comment type="pathway">
    <text evidence="2">Protein modification; protein ubiquitination.</text>
</comment>
<dbReference type="OrthoDB" id="423607at2759"/>
<dbReference type="Proteomes" id="UP000440578">
    <property type="component" value="Unassembled WGS sequence"/>
</dbReference>
<evidence type="ECO:0000256" key="1">
    <source>
        <dbReference type="ARBA" id="ARBA00004300"/>
    </source>
</evidence>
<dbReference type="Pfam" id="PF12937">
    <property type="entry name" value="F-box-like"/>
    <property type="match status" value="1"/>
</dbReference>
<evidence type="ECO:0000256" key="2">
    <source>
        <dbReference type="ARBA" id="ARBA00004906"/>
    </source>
</evidence>
<evidence type="ECO:0000256" key="10">
    <source>
        <dbReference type="ARBA" id="ARBA00077966"/>
    </source>
</evidence>
<feature type="region of interest" description="Disordered" evidence="11">
    <location>
        <begin position="24"/>
        <end position="51"/>
    </location>
</feature>
<feature type="domain" description="F-box" evidence="12">
    <location>
        <begin position="151"/>
        <end position="197"/>
    </location>
</feature>
<protein>
    <recommendedName>
        <fullName evidence="9">F-box/LRR-repeat protein 7</fullName>
    </recommendedName>
    <alternativeName>
        <fullName evidence="10">F-box and leucine-rich repeat protein 7</fullName>
    </alternativeName>
</protein>
<name>A0A6A4WH84_AMPAM</name>
<dbReference type="EMBL" id="VIIS01001170">
    <property type="protein sequence ID" value="KAF0301381.1"/>
    <property type="molecule type" value="Genomic_DNA"/>
</dbReference>
<dbReference type="AlphaFoldDB" id="A0A6A4WH84"/>
<evidence type="ECO:0000313" key="14">
    <source>
        <dbReference type="Proteomes" id="UP000440578"/>
    </source>
</evidence>
<evidence type="ECO:0000313" key="13">
    <source>
        <dbReference type="EMBL" id="KAF0301381.1"/>
    </source>
</evidence>
<dbReference type="SUPFAM" id="SSF52047">
    <property type="entry name" value="RNI-like"/>
    <property type="match status" value="1"/>
</dbReference>
<dbReference type="SMART" id="SM00367">
    <property type="entry name" value="LRR_CC"/>
    <property type="match status" value="10"/>
</dbReference>
<dbReference type="SMART" id="SM00256">
    <property type="entry name" value="FBOX"/>
    <property type="match status" value="1"/>
</dbReference>
<reference evidence="13 14" key="1">
    <citation type="submission" date="2019-07" db="EMBL/GenBank/DDBJ databases">
        <title>Draft genome assembly of a fouling barnacle, Amphibalanus amphitrite (Darwin, 1854): The first reference genome for Thecostraca.</title>
        <authorList>
            <person name="Kim W."/>
        </authorList>
    </citation>
    <scope>NUCLEOTIDE SEQUENCE [LARGE SCALE GENOMIC DNA]</scope>
    <source>
        <strain evidence="13">SNU_AA5</strain>
        <tissue evidence="13">Soma without cirri and trophi</tissue>
    </source>
</reference>
<keyword evidence="4" id="KW-0433">Leucine-rich repeat</keyword>
<keyword evidence="14" id="KW-1185">Reference proteome</keyword>
<comment type="similarity">
    <text evidence="8">Belongs to the FBXL7 family.</text>
</comment>
<dbReference type="InterPro" id="IPR057207">
    <property type="entry name" value="FBXL15_LRR"/>
</dbReference>
<dbReference type="InterPro" id="IPR001611">
    <property type="entry name" value="Leu-rich_rpt"/>
</dbReference>
<dbReference type="GO" id="GO:0019005">
    <property type="term" value="C:SCF ubiquitin ligase complex"/>
    <property type="evidence" value="ECO:0007669"/>
    <property type="project" value="TreeGrafter"/>
</dbReference>
<dbReference type="Pfam" id="PF13516">
    <property type="entry name" value="LRR_6"/>
    <property type="match status" value="2"/>
</dbReference>
<comment type="caution">
    <text evidence="13">The sequence shown here is derived from an EMBL/GenBank/DDBJ whole genome shotgun (WGS) entry which is preliminary data.</text>
</comment>
<dbReference type="InterPro" id="IPR001810">
    <property type="entry name" value="F-box_dom"/>
</dbReference>
<evidence type="ECO:0000256" key="11">
    <source>
        <dbReference type="SAM" id="MobiDB-lite"/>
    </source>
</evidence>
<comment type="subcellular location">
    <subcellularLocation>
        <location evidence="1">Cytoplasm</location>
        <location evidence="1">Cytoskeleton</location>
        <location evidence="1">Microtubule organizing center</location>
        <location evidence="1">Centrosome</location>
    </subcellularLocation>
</comment>
<dbReference type="InterPro" id="IPR006553">
    <property type="entry name" value="Leu-rich_rpt_Cys-con_subtyp"/>
</dbReference>
<dbReference type="Pfam" id="PF25372">
    <property type="entry name" value="DUF7885"/>
    <property type="match status" value="1"/>
</dbReference>
<keyword evidence="7" id="KW-0206">Cytoskeleton</keyword>
<dbReference type="FunFam" id="1.20.1280.50:FF:000018">
    <property type="entry name" value="F-box/LRR-repeat protein 7 isoform X2"/>
    <property type="match status" value="1"/>
</dbReference>